<evidence type="ECO:0000313" key="1">
    <source>
        <dbReference type="EMBL" id="KKN31130.1"/>
    </source>
</evidence>
<gene>
    <name evidence="1" type="ORF">LCGC14_0827040</name>
</gene>
<reference evidence="1" key="1">
    <citation type="journal article" date="2015" name="Nature">
        <title>Complex archaea that bridge the gap between prokaryotes and eukaryotes.</title>
        <authorList>
            <person name="Spang A."/>
            <person name="Saw J.H."/>
            <person name="Jorgensen S.L."/>
            <person name="Zaremba-Niedzwiedzka K."/>
            <person name="Martijn J."/>
            <person name="Lind A.E."/>
            <person name="van Eijk R."/>
            <person name="Schleper C."/>
            <person name="Guy L."/>
            <person name="Ettema T.J."/>
        </authorList>
    </citation>
    <scope>NUCLEOTIDE SEQUENCE</scope>
</reference>
<protein>
    <submittedName>
        <fullName evidence="1">Uncharacterized protein</fullName>
    </submittedName>
</protein>
<accession>A0A0F9PH11</accession>
<dbReference type="EMBL" id="LAZR01002354">
    <property type="protein sequence ID" value="KKN31130.1"/>
    <property type="molecule type" value="Genomic_DNA"/>
</dbReference>
<name>A0A0F9PH11_9ZZZZ</name>
<dbReference type="AlphaFoldDB" id="A0A0F9PH11"/>
<sequence length="89" mass="10371">MSEFYEDNRTAIKKPYRPEGWETLKPSYKTLHCLYPDECVSHAYEAGADAMLKRLRKEGTHFKAGRWTDDATFETDVPGWVVFIPDKVK</sequence>
<comment type="caution">
    <text evidence="1">The sequence shown here is derived from an EMBL/GenBank/DDBJ whole genome shotgun (WGS) entry which is preliminary data.</text>
</comment>
<organism evidence="1">
    <name type="scientific">marine sediment metagenome</name>
    <dbReference type="NCBI Taxonomy" id="412755"/>
    <lineage>
        <taxon>unclassified sequences</taxon>
        <taxon>metagenomes</taxon>
        <taxon>ecological metagenomes</taxon>
    </lineage>
</organism>
<proteinExistence type="predicted"/>